<dbReference type="PANTHER" id="PTHR32071:SF57">
    <property type="entry name" value="C4-DICARBOXYLATE TRANSPORT TRANSCRIPTIONAL REGULATORY PROTEIN DCTD"/>
    <property type="match status" value="1"/>
</dbReference>
<dbReference type="Pfam" id="PF00989">
    <property type="entry name" value="PAS"/>
    <property type="match status" value="2"/>
</dbReference>
<dbReference type="PROSITE" id="PS00688">
    <property type="entry name" value="SIGMA54_INTERACT_3"/>
    <property type="match status" value="1"/>
</dbReference>
<keyword evidence="6" id="KW-0804">Transcription</keyword>
<dbReference type="InterPro" id="IPR002078">
    <property type="entry name" value="Sigma_54_int"/>
</dbReference>
<dbReference type="CDD" id="cd18774">
    <property type="entry name" value="PDC2_HK_sensor"/>
    <property type="match status" value="1"/>
</dbReference>
<dbReference type="CDD" id="cd00130">
    <property type="entry name" value="PAS"/>
    <property type="match status" value="3"/>
</dbReference>
<evidence type="ECO:0000256" key="1">
    <source>
        <dbReference type="ARBA" id="ARBA00022741"/>
    </source>
</evidence>
<dbReference type="Pfam" id="PF25601">
    <property type="entry name" value="AAA_lid_14"/>
    <property type="match status" value="1"/>
</dbReference>
<evidence type="ECO:0000256" key="9">
    <source>
        <dbReference type="SAM" id="Phobius"/>
    </source>
</evidence>
<keyword evidence="3" id="KW-0067">ATP-binding</keyword>
<evidence type="ECO:0000256" key="7">
    <source>
        <dbReference type="ARBA" id="ARBA00029500"/>
    </source>
</evidence>
<gene>
    <name evidence="13" type="ORF">FAK_31530</name>
</gene>
<dbReference type="PROSITE" id="PS00675">
    <property type="entry name" value="SIGMA54_INTERACT_1"/>
    <property type="match status" value="1"/>
</dbReference>
<dbReference type="InterPro" id="IPR025943">
    <property type="entry name" value="Sigma_54_int_dom_ATP-bd_2"/>
</dbReference>
<dbReference type="InterPro" id="IPR009057">
    <property type="entry name" value="Homeodomain-like_sf"/>
</dbReference>
<keyword evidence="5" id="KW-0238">DNA-binding</keyword>
<keyword evidence="1" id="KW-0547">Nucleotide-binding</keyword>
<evidence type="ECO:0000259" key="10">
    <source>
        <dbReference type="PROSITE" id="PS50045"/>
    </source>
</evidence>
<dbReference type="SUPFAM" id="SSF52540">
    <property type="entry name" value="P-loop containing nucleoside triphosphate hydrolases"/>
    <property type="match status" value="1"/>
</dbReference>
<evidence type="ECO:0000256" key="5">
    <source>
        <dbReference type="ARBA" id="ARBA00023125"/>
    </source>
</evidence>
<feature type="domain" description="Sigma-54 factor interaction" evidence="10">
    <location>
        <begin position="618"/>
        <end position="847"/>
    </location>
</feature>
<evidence type="ECO:0000313" key="14">
    <source>
        <dbReference type="Proteomes" id="UP001366166"/>
    </source>
</evidence>
<keyword evidence="8" id="KW-0175">Coiled coil</keyword>
<dbReference type="GO" id="GO:0003677">
    <property type="term" value="F:DNA binding"/>
    <property type="evidence" value="ECO:0007669"/>
    <property type="project" value="UniProtKB-KW"/>
</dbReference>
<dbReference type="PROSITE" id="PS50113">
    <property type="entry name" value="PAC"/>
    <property type="match status" value="2"/>
</dbReference>
<feature type="domain" description="PAC" evidence="12">
    <location>
        <begin position="545"/>
        <end position="597"/>
    </location>
</feature>
<dbReference type="InterPro" id="IPR025944">
    <property type="entry name" value="Sigma_54_int_dom_CS"/>
</dbReference>
<dbReference type="Gene3D" id="1.10.10.60">
    <property type="entry name" value="Homeodomain-like"/>
    <property type="match status" value="1"/>
</dbReference>
<evidence type="ECO:0000313" key="13">
    <source>
        <dbReference type="EMBL" id="BEQ16087.1"/>
    </source>
</evidence>
<keyword evidence="14" id="KW-1185">Reference proteome</keyword>
<name>A0AAU9EHY7_9BACT</name>
<evidence type="ECO:0000256" key="3">
    <source>
        <dbReference type="ARBA" id="ARBA00022840"/>
    </source>
</evidence>
<feature type="domain" description="PAS" evidence="11">
    <location>
        <begin position="358"/>
        <end position="403"/>
    </location>
</feature>
<protein>
    <recommendedName>
        <fullName evidence="7">HTH-type transcriptional regulatory protein TyrR</fullName>
    </recommendedName>
</protein>
<accession>A0AAU9EHY7</accession>
<dbReference type="FunFam" id="3.40.50.300:FF:000006">
    <property type="entry name" value="DNA-binding transcriptional regulator NtrC"/>
    <property type="match status" value="1"/>
</dbReference>
<feature type="transmembrane region" description="Helical" evidence="9">
    <location>
        <begin position="191"/>
        <end position="211"/>
    </location>
</feature>
<dbReference type="Gene3D" id="3.30.450.20">
    <property type="entry name" value="PAS domain"/>
    <property type="match status" value="3"/>
</dbReference>
<dbReference type="Pfam" id="PF08448">
    <property type="entry name" value="PAS_4"/>
    <property type="match status" value="1"/>
</dbReference>
<dbReference type="Proteomes" id="UP001366166">
    <property type="component" value="Chromosome"/>
</dbReference>
<dbReference type="InterPro" id="IPR058031">
    <property type="entry name" value="AAA_lid_NorR"/>
</dbReference>
<proteinExistence type="predicted"/>
<dbReference type="KEGG" id="dmp:FAK_31530"/>
<keyword evidence="9" id="KW-1133">Transmembrane helix</keyword>
<organism evidence="13 14">
    <name type="scientific">Desulfoferula mesophila</name>
    <dbReference type="NCBI Taxonomy" id="3058419"/>
    <lineage>
        <taxon>Bacteria</taxon>
        <taxon>Pseudomonadati</taxon>
        <taxon>Thermodesulfobacteriota</taxon>
        <taxon>Desulfarculia</taxon>
        <taxon>Desulfarculales</taxon>
        <taxon>Desulfarculaceae</taxon>
        <taxon>Desulfoferula</taxon>
    </lineage>
</organism>
<dbReference type="RefSeq" id="WP_338601419.1">
    <property type="nucleotide sequence ID" value="NZ_AP028679.1"/>
</dbReference>
<keyword evidence="9" id="KW-0812">Transmembrane</keyword>
<keyword evidence="2" id="KW-0058">Aromatic hydrocarbons catabolism</keyword>
<dbReference type="InterPro" id="IPR001610">
    <property type="entry name" value="PAC"/>
</dbReference>
<dbReference type="InterPro" id="IPR013656">
    <property type="entry name" value="PAS_4"/>
</dbReference>
<dbReference type="InterPro" id="IPR035965">
    <property type="entry name" value="PAS-like_dom_sf"/>
</dbReference>
<dbReference type="EMBL" id="AP028679">
    <property type="protein sequence ID" value="BEQ16087.1"/>
    <property type="molecule type" value="Genomic_DNA"/>
</dbReference>
<dbReference type="Gene3D" id="1.10.8.60">
    <property type="match status" value="1"/>
</dbReference>
<dbReference type="PROSITE" id="PS50045">
    <property type="entry name" value="SIGMA54_INTERACT_4"/>
    <property type="match status" value="1"/>
</dbReference>
<evidence type="ECO:0000256" key="4">
    <source>
        <dbReference type="ARBA" id="ARBA00023015"/>
    </source>
</evidence>
<feature type="transmembrane region" description="Helical" evidence="9">
    <location>
        <begin position="21"/>
        <end position="39"/>
    </location>
</feature>
<dbReference type="NCBIfam" id="TIGR00229">
    <property type="entry name" value="sensory_box"/>
    <property type="match status" value="3"/>
</dbReference>
<reference evidence="14" key="1">
    <citation type="journal article" date="2023" name="Arch. Microbiol.">
        <title>Desulfoferula mesophilus gen. nov. sp. nov., a mesophilic sulfate-reducing bacterium isolated from a brackish lake sediment.</title>
        <authorList>
            <person name="Watanabe T."/>
            <person name="Yabe T."/>
            <person name="Tsuji J.M."/>
            <person name="Fukui M."/>
        </authorList>
    </citation>
    <scope>NUCLEOTIDE SEQUENCE [LARGE SCALE GENOMIC DNA]</scope>
    <source>
        <strain evidence="14">12FAK</strain>
    </source>
</reference>
<feature type="domain" description="PAS" evidence="11">
    <location>
        <begin position="231"/>
        <end position="278"/>
    </location>
</feature>
<dbReference type="Pfam" id="PF00158">
    <property type="entry name" value="Sigma54_activat"/>
    <property type="match status" value="1"/>
</dbReference>
<dbReference type="InterPro" id="IPR013767">
    <property type="entry name" value="PAS_fold"/>
</dbReference>
<dbReference type="InterPro" id="IPR025662">
    <property type="entry name" value="Sigma_54_int_dom_ATP-bd_1"/>
</dbReference>
<feature type="coiled-coil region" evidence="8">
    <location>
        <begin position="455"/>
        <end position="485"/>
    </location>
</feature>
<evidence type="ECO:0000259" key="11">
    <source>
        <dbReference type="PROSITE" id="PS50112"/>
    </source>
</evidence>
<dbReference type="PROSITE" id="PS50112">
    <property type="entry name" value="PAS"/>
    <property type="match status" value="2"/>
</dbReference>
<dbReference type="InterPro" id="IPR027417">
    <property type="entry name" value="P-loop_NTPase"/>
</dbReference>
<dbReference type="SUPFAM" id="SSF46689">
    <property type="entry name" value="Homeodomain-like"/>
    <property type="match status" value="1"/>
</dbReference>
<evidence type="ECO:0000256" key="2">
    <source>
        <dbReference type="ARBA" id="ARBA00022797"/>
    </source>
</evidence>
<dbReference type="SUPFAM" id="SSF55785">
    <property type="entry name" value="PYP-like sensor domain (PAS domain)"/>
    <property type="match status" value="3"/>
</dbReference>
<keyword evidence="4" id="KW-0805">Transcription regulation</keyword>
<sequence length="937" mass="104662">MPRQKNLELKTRTRPVARATFLLYAALILAALLIGYVSYNYSFAMMEKSYQTFYLNKAQLIVHAVNNIQNASDGEFLQALNRYWEGAGNRPADEYICVVDQKGKLLLHTAHPNSVGNYAGDNPILDGSTTDPKKLCDLVVAQADYAGKYISSEGKDQIAAFSAIPGRKWMLGVHRSRSALYTEIKDGFRPLLIGFISVCGILMPVFLFLLFRTYSGAQRKQLSYEHALRESEQRYQSLVDTMPQGMCRTDRQGKLTFANRALLKNLGKSLESCLGKSLPQLYPGGVADKLVDDELEVLSSGHTLDVIYEYRPADGGPPRFVESVRHPVYDAERAIVGVQSIFWDVTDRKLAEEDLKCTKAQLETVLQSVPSGIFAVDQDCRFTIVNQQAEKLMDFDAAEALGQPASKFIPDTKLHRVLKTGKLEMGKPFTHNQRTFLVSRSPIMEQGNIIGAVSVFQDESELEAVQRQLEELRRLNDELSSLIENSHDGILITDTDQVLTVNPSFGRITGLAPSTLEGRDISGLDSERHVCMAVMQAVFRHVKSHRSSITMRRKLKSGNEIFVTGNPVLDKFGQVVRVVMNVRDVTELHSLGERLKMLSLACLEDGPDSAGPEATYGIVAESPATRNLLDLAVRVAQVDSTVLLSGESGAGKDVLAKLIHNLSKRHDQPFVSLNCGAIPEHLLESELFGYEKGAFSGADRYGKPGLLEEAAGGTVFLDEVGELPLNLQVKLLKVLQEQRCRRLGSVKTVDLDIRILAATNRDLKQMVAEGQFREDLFYRLYVVPIEVPPLRERRQDILPLALRFLKTYNKKYEVSRTLGHELLRVLETYHWPGNVRELQNVIERLVVTADADVLEPRHLPRNMNQSQEEAQAPIVWVTEGMKLREARDEVEKQLIQKALAQTKNTREAAKLLGVTHSTVVRKAQKYDLAIDGGTTLH</sequence>
<dbReference type="GO" id="GO:0006355">
    <property type="term" value="P:regulation of DNA-templated transcription"/>
    <property type="evidence" value="ECO:0007669"/>
    <property type="project" value="InterPro"/>
</dbReference>
<dbReference type="Pfam" id="PF18024">
    <property type="entry name" value="HTH_50"/>
    <property type="match status" value="1"/>
</dbReference>
<dbReference type="GO" id="GO:0005524">
    <property type="term" value="F:ATP binding"/>
    <property type="evidence" value="ECO:0007669"/>
    <property type="project" value="UniProtKB-KW"/>
</dbReference>
<dbReference type="InterPro" id="IPR000014">
    <property type="entry name" value="PAS"/>
</dbReference>
<dbReference type="PROSITE" id="PS00676">
    <property type="entry name" value="SIGMA54_INTERACT_2"/>
    <property type="match status" value="1"/>
</dbReference>
<dbReference type="SMART" id="SM00382">
    <property type="entry name" value="AAA"/>
    <property type="match status" value="1"/>
</dbReference>
<evidence type="ECO:0000256" key="6">
    <source>
        <dbReference type="ARBA" id="ARBA00023163"/>
    </source>
</evidence>
<dbReference type="AlphaFoldDB" id="A0AAU9EHY7"/>
<feature type="domain" description="PAC" evidence="12">
    <location>
        <begin position="302"/>
        <end position="357"/>
    </location>
</feature>
<dbReference type="PANTHER" id="PTHR32071">
    <property type="entry name" value="TRANSCRIPTIONAL REGULATORY PROTEIN"/>
    <property type="match status" value="1"/>
</dbReference>
<evidence type="ECO:0000256" key="8">
    <source>
        <dbReference type="SAM" id="Coils"/>
    </source>
</evidence>
<dbReference type="SMART" id="SM00091">
    <property type="entry name" value="PAS"/>
    <property type="match status" value="3"/>
</dbReference>
<dbReference type="InterPro" id="IPR030828">
    <property type="entry name" value="HTH_TyrR"/>
</dbReference>
<evidence type="ECO:0000259" key="12">
    <source>
        <dbReference type="PROSITE" id="PS50113"/>
    </source>
</evidence>
<dbReference type="InterPro" id="IPR003593">
    <property type="entry name" value="AAA+_ATPase"/>
</dbReference>
<dbReference type="CDD" id="cd00009">
    <property type="entry name" value="AAA"/>
    <property type="match status" value="1"/>
</dbReference>
<dbReference type="SMART" id="SM00086">
    <property type="entry name" value="PAC"/>
    <property type="match status" value="2"/>
</dbReference>
<keyword evidence="9" id="KW-0472">Membrane</keyword>
<dbReference type="InterPro" id="IPR000700">
    <property type="entry name" value="PAS-assoc_C"/>
</dbReference>
<dbReference type="Gene3D" id="3.40.50.300">
    <property type="entry name" value="P-loop containing nucleotide triphosphate hydrolases"/>
    <property type="match status" value="1"/>
</dbReference>